<evidence type="ECO:0000313" key="3">
    <source>
        <dbReference type="Proteomes" id="UP000183206"/>
    </source>
</evidence>
<dbReference type="Pfam" id="PF12705">
    <property type="entry name" value="PDDEXK_1"/>
    <property type="match status" value="1"/>
</dbReference>
<evidence type="ECO:0000313" key="2">
    <source>
        <dbReference type="EMBL" id="OIO32758.1"/>
    </source>
</evidence>
<dbReference type="Proteomes" id="UP000183206">
    <property type="component" value="Unassembled WGS sequence"/>
</dbReference>
<dbReference type="InterPro" id="IPR011335">
    <property type="entry name" value="Restrct_endonuc-II-like"/>
</dbReference>
<gene>
    <name evidence="2" type="ORF">AUJ44_01665</name>
</gene>
<comment type="caution">
    <text evidence="2">The sequence shown here is derived from an EMBL/GenBank/DDBJ whole genome shotgun (WGS) entry which is preliminary data.</text>
</comment>
<name>A0A1J4VDZ3_9BACT</name>
<dbReference type="STRING" id="1805282.AUJ44_01665"/>
<dbReference type="EMBL" id="MNVO01000027">
    <property type="protein sequence ID" value="OIO32758.1"/>
    <property type="molecule type" value="Genomic_DNA"/>
</dbReference>
<feature type="domain" description="PD-(D/E)XK endonuclease-like" evidence="1">
    <location>
        <begin position="3"/>
        <end position="255"/>
    </location>
</feature>
<dbReference type="SUPFAM" id="SSF52980">
    <property type="entry name" value="Restriction endonuclease-like"/>
    <property type="match status" value="1"/>
</dbReference>
<dbReference type="InterPro" id="IPR038726">
    <property type="entry name" value="PDDEXK_AddAB-type"/>
</dbReference>
<reference evidence="2 3" key="1">
    <citation type="journal article" date="2016" name="Environ. Microbiol.">
        <title>Genomic resolution of a cold subsurface aquifer community provides metabolic insights for novel microbes adapted to high CO concentrations.</title>
        <authorList>
            <person name="Probst A.J."/>
            <person name="Castelle C.J."/>
            <person name="Singh A."/>
            <person name="Brown C.T."/>
            <person name="Anantharaman K."/>
            <person name="Sharon I."/>
            <person name="Hug L.A."/>
            <person name="Burstein D."/>
            <person name="Emerson J.B."/>
            <person name="Thomas B.C."/>
            <person name="Banfield J.F."/>
        </authorList>
    </citation>
    <scope>NUCLEOTIDE SEQUENCE [LARGE SCALE GENOMIC DNA]</scope>
    <source>
        <strain evidence="2">CG1_02_47_685</strain>
    </source>
</reference>
<accession>A0A1J4VDZ3</accession>
<organism evidence="2 3">
    <name type="scientific">Candidatus Nomurabacteria bacterium CG1_02_47_685</name>
    <dbReference type="NCBI Taxonomy" id="1805282"/>
    <lineage>
        <taxon>Bacteria</taxon>
        <taxon>Candidatus Nomuraibacteriota</taxon>
    </lineage>
</organism>
<proteinExistence type="predicted"/>
<dbReference type="Gene3D" id="3.90.320.10">
    <property type="match status" value="1"/>
</dbReference>
<sequence>MKTSYSALNTYKTCPLKYKYSQIDKLKEPKRIESVFGTIIHSALKFMFERNPLYPTLDEVIDFYTNKWGEKSEKVEWRNPEKKDAEEKMYFEEGVKILKNFYKKNQPWTFNVIELEGRFSFDLVDDLNGATHTISGIIDRIDKDPDSDLYEIIDYKTGKRMPPQKELESDLQLGIYHLALSSRWPQTKSENIKTTLYFLKHNNKVSNTFTAPVIGDVRVRVIGAIREIEKKTQQNDFLPTPGPLCGYCGFRKICPMWSHEYPSEIMTVDDTEAGAAIAEFFEIKDAEDQNKKRLAGLREKILSYMEDRKLLRVFSSHGYITKNVQERSSYDMEKAKDILEQAEMLDKVLSPDEKKLERILPSLPDNIREKLAAIKTTKKFFVLKHTNKKNSSADSQPGKEPE</sequence>
<evidence type="ECO:0000259" key="1">
    <source>
        <dbReference type="Pfam" id="PF12705"/>
    </source>
</evidence>
<dbReference type="InterPro" id="IPR011604">
    <property type="entry name" value="PDDEXK-like_dom_sf"/>
</dbReference>
<protein>
    <recommendedName>
        <fullName evidence="1">PD-(D/E)XK endonuclease-like domain-containing protein</fullName>
    </recommendedName>
</protein>
<dbReference type="AlphaFoldDB" id="A0A1J4VDZ3"/>